<dbReference type="InterPro" id="IPR036961">
    <property type="entry name" value="Kinesin_motor_dom_sf"/>
</dbReference>
<keyword evidence="2" id="KW-0963">Cytoplasm</keyword>
<dbReference type="GO" id="GO:0005524">
    <property type="term" value="F:ATP binding"/>
    <property type="evidence" value="ECO:0007669"/>
    <property type="project" value="UniProtKB-UniRule"/>
</dbReference>
<dbReference type="PANTHER" id="PTHR47972">
    <property type="entry name" value="KINESIN-LIKE PROTEIN KLP-3"/>
    <property type="match status" value="1"/>
</dbReference>
<dbReference type="GO" id="GO:0015630">
    <property type="term" value="C:microtubule cytoskeleton"/>
    <property type="evidence" value="ECO:0007669"/>
    <property type="project" value="TreeGrafter"/>
</dbReference>
<dbReference type="PRINTS" id="PR00380">
    <property type="entry name" value="KINESINHEAVY"/>
</dbReference>
<dbReference type="AlphaFoldDB" id="A0A384BX07"/>
<sequence length="484" mass="52438">MGAGAGSASRGSPQRTESCPPSNVHLGDGSLWCNVVNSILSVVCVLMVQTLQQDIEALRASALEVFRACREHLQDGLSEVVAAVQRAQLCHQALLAWQSKAGHLERSLQEVNTRYELEKQKRKVLHNRLVELKGNIRVHCRIRPLLPFDKELDDAASQDSSMPAGVVHAVDDETVLVKCDRPAHALINKTYNFERVYGPAESQHAVFGDVCPLLTSLLDGYNVCILAYGQTGCGKSYTMLGPHSEEECVPARGPHSDLGILPRAAGELFRLISENPSRSLKVDVSIVEVYNNDIFDLLAKERCTVVSGPKREAPTTKAAKREVSPPTRRPVHSAEDFIALAAGSLRLRAQLATQVHARSSRSHLIITATLTTAPTCSSPGVSGVTGLALRETSFINRSLAALADVLGALSERRGHIPYRNSQLTHFLQDVLGGDAKLLVILCVSPSRKHVAETLRCLGLGARVRQVQRGQAGGGSPASRRPRNQ</sequence>
<keyword evidence="9" id="KW-1185">Reference proteome</keyword>
<comment type="subcellular location">
    <subcellularLocation>
        <location evidence="1">Cytoplasm</location>
        <location evidence="1">Cytoskeleton</location>
    </subcellularLocation>
</comment>
<dbReference type="GO" id="GO:0003777">
    <property type="term" value="F:microtubule motor activity"/>
    <property type="evidence" value="ECO:0007669"/>
    <property type="project" value="InterPro"/>
</dbReference>
<evidence type="ECO:0000256" key="1">
    <source>
        <dbReference type="ARBA" id="ARBA00004245"/>
    </source>
</evidence>
<dbReference type="InterPro" id="IPR027417">
    <property type="entry name" value="P-loop_NTPase"/>
</dbReference>
<dbReference type="PROSITE" id="PS50067">
    <property type="entry name" value="KINESIN_MOTOR_2"/>
    <property type="match status" value="1"/>
</dbReference>
<protein>
    <submittedName>
        <fullName evidence="10">Kinesin-like protein KIF25 isoform X2</fullName>
    </submittedName>
</protein>
<reference evidence="10" key="1">
    <citation type="submission" date="2025-08" db="UniProtKB">
        <authorList>
            <consortium name="RefSeq"/>
        </authorList>
    </citation>
    <scope>IDENTIFICATION</scope>
    <source>
        <tissue evidence="10">Whole blood</tissue>
    </source>
</reference>
<dbReference type="Pfam" id="PF00225">
    <property type="entry name" value="Kinesin"/>
    <property type="match status" value="2"/>
</dbReference>
<gene>
    <name evidence="10" type="primary">KIF25</name>
</gene>
<dbReference type="PANTHER" id="PTHR47972:SF63">
    <property type="entry name" value="KINESIN FAMILY MEMBER 25"/>
    <property type="match status" value="1"/>
</dbReference>
<proteinExistence type="inferred from homology"/>
<dbReference type="CTD" id="3834"/>
<evidence type="ECO:0000313" key="10">
    <source>
        <dbReference type="RefSeq" id="XP_008686680.1"/>
    </source>
</evidence>
<accession>A0A384BX07</accession>
<evidence type="ECO:0000256" key="5">
    <source>
        <dbReference type="ARBA" id="ARBA00023212"/>
    </source>
</evidence>
<dbReference type="RefSeq" id="XP_008686680.1">
    <property type="nucleotide sequence ID" value="XM_008688458.2"/>
</dbReference>
<name>A0A384BX07_URSMA</name>
<feature type="domain" description="Kinesin motor" evidence="8">
    <location>
        <begin position="135"/>
        <end position="466"/>
    </location>
</feature>
<dbReference type="Gene3D" id="3.40.850.10">
    <property type="entry name" value="Kinesin motor domain"/>
    <property type="match status" value="1"/>
</dbReference>
<dbReference type="OrthoDB" id="3176171at2759"/>
<keyword evidence="4 6" id="KW-0067">ATP-binding</keyword>
<dbReference type="InterPro" id="IPR001752">
    <property type="entry name" value="Kinesin_motor_dom"/>
</dbReference>
<feature type="region of interest" description="Disordered" evidence="7">
    <location>
        <begin position="1"/>
        <end position="22"/>
    </location>
</feature>
<evidence type="ECO:0000256" key="6">
    <source>
        <dbReference type="PROSITE-ProRule" id="PRU00283"/>
    </source>
</evidence>
<feature type="binding site" evidence="6">
    <location>
        <begin position="229"/>
        <end position="236"/>
    </location>
    <ligand>
        <name>ATP</name>
        <dbReference type="ChEBI" id="CHEBI:30616"/>
    </ligand>
</feature>
<dbReference type="GeneID" id="103660797"/>
<dbReference type="GO" id="GO:0008017">
    <property type="term" value="F:microtubule binding"/>
    <property type="evidence" value="ECO:0007669"/>
    <property type="project" value="InterPro"/>
</dbReference>
<evidence type="ECO:0000256" key="3">
    <source>
        <dbReference type="ARBA" id="ARBA00022741"/>
    </source>
</evidence>
<organism evidence="9 10">
    <name type="scientific">Ursus maritimus</name>
    <name type="common">Polar bear</name>
    <name type="synonym">Thalarctos maritimus</name>
    <dbReference type="NCBI Taxonomy" id="29073"/>
    <lineage>
        <taxon>Eukaryota</taxon>
        <taxon>Metazoa</taxon>
        <taxon>Chordata</taxon>
        <taxon>Craniata</taxon>
        <taxon>Vertebrata</taxon>
        <taxon>Euteleostomi</taxon>
        <taxon>Mammalia</taxon>
        <taxon>Eutheria</taxon>
        <taxon>Laurasiatheria</taxon>
        <taxon>Carnivora</taxon>
        <taxon>Caniformia</taxon>
        <taxon>Ursidae</taxon>
        <taxon>Ursus</taxon>
    </lineage>
</organism>
<feature type="compositionally biased region" description="Basic and acidic residues" evidence="7">
    <location>
        <begin position="309"/>
        <end position="323"/>
    </location>
</feature>
<dbReference type="GO" id="GO:0007018">
    <property type="term" value="P:microtubule-based movement"/>
    <property type="evidence" value="ECO:0007669"/>
    <property type="project" value="InterPro"/>
</dbReference>
<dbReference type="InterPro" id="IPR027640">
    <property type="entry name" value="Kinesin-like_fam"/>
</dbReference>
<comment type="similarity">
    <text evidence="6">Belongs to the TRAFAC class myosin-kinesin ATPase superfamily. Kinesin family.</text>
</comment>
<keyword evidence="3 6" id="KW-0547">Nucleotide-binding</keyword>
<keyword evidence="6" id="KW-0505">Motor protein</keyword>
<dbReference type="Proteomes" id="UP000261680">
    <property type="component" value="Unplaced"/>
</dbReference>
<evidence type="ECO:0000313" key="9">
    <source>
        <dbReference type="Proteomes" id="UP000261680"/>
    </source>
</evidence>
<dbReference type="SUPFAM" id="SSF52540">
    <property type="entry name" value="P-loop containing nucleoside triphosphate hydrolases"/>
    <property type="match status" value="1"/>
</dbReference>
<evidence type="ECO:0000256" key="7">
    <source>
        <dbReference type="SAM" id="MobiDB-lite"/>
    </source>
</evidence>
<dbReference type="SMART" id="SM00129">
    <property type="entry name" value="KISc"/>
    <property type="match status" value="1"/>
</dbReference>
<evidence type="ECO:0000256" key="2">
    <source>
        <dbReference type="ARBA" id="ARBA00022490"/>
    </source>
</evidence>
<keyword evidence="5" id="KW-0206">Cytoskeleton</keyword>
<evidence type="ECO:0000259" key="8">
    <source>
        <dbReference type="PROSITE" id="PS50067"/>
    </source>
</evidence>
<evidence type="ECO:0000256" key="4">
    <source>
        <dbReference type="ARBA" id="ARBA00022840"/>
    </source>
</evidence>
<feature type="compositionally biased region" description="Low complexity" evidence="7">
    <location>
        <begin position="1"/>
        <end position="12"/>
    </location>
</feature>
<feature type="region of interest" description="Disordered" evidence="7">
    <location>
        <begin position="309"/>
        <end position="330"/>
    </location>
</feature>